<sequence>MSIISEHINLFSNSIFVSCFFSTLAYWTILSMKDSNILRTIGKITSRFATLSIFILLTDRWVEFGYFPLSNLYESLLFLSCLLLFVYQVLEYKIQTPVFGGIILPIVLFITAFAVFKLPLEMQKASALVPALQSNWLMMHVSLMMLSYSLLIVGSSLAILYLVLFLEFEEYIRMMPIRKIAYEKSVRKELGLKTREEYLRLGLDRIYIDEQATILKIRTTFLYNIDSWSFRSISLGFPFLTIGIIAGAVWANEAWGSYWSWDPKETWALITWLNFAAYLHVRLIVGLNGRFPSLIASLGFFVVWICYLGVNFLGQGLHSYGWFM</sequence>
<geneLocation type="plastid" evidence="8"/>
<keyword evidence="6" id="KW-0793">Thylakoid</keyword>
<keyword evidence="5 6" id="KW-0472">Membrane</keyword>
<dbReference type="PANTHER" id="PTHR30071">
    <property type="entry name" value="HEME EXPORTER PROTEIN C"/>
    <property type="match status" value="1"/>
</dbReference>
<organism evidence="8">
    <name type="scientific">Cladosiphon okamuranus</name>
    <dbReference type="NCBI Taxonomy" id="309737"/>
    <lineage>
        <taxon>Eukaryota</taxon>
        <taxon>Sar</taxon>
        <taxon>Stramenopiles</taxon>
        <taxon>Ochrophyta</taxon>
        <taxon>PX clade</taxon>
        <taxon>Phaeophyceae</taxon>
        <taxon>Ectocarpales</taxon>
        <taxon>Chordariaceae</taxon>
        <taxon>Cladosiphon</taxon>
    </lineage>
</organism>
<feature type="transmembrane region" description="Helical" evidence="6">
    <location>
        <begin position="136"/>
        <end position="166"/>
    </location>
</feature>
<reference evidence="8" key="1">
    <citation type="journal article" date="2020" name="Sci. Rep.">
        <title>Organelle inheritance and genome architecture variation in isogamous brown algae.</title>
        <authorList>
            <person name="Choi J.W."/>
            <person name="Graf L."/>
            <person name="Peters A.F."/>
            <person name="Cock J.M."/>
            <person name="Nishitsuji K."/>
            <person name="Arimoto A."/>
            <person name="Shoguchi E."/>
            <person name="Nagasato C."/>
            <person name="Choi C.G."/>
            <person name="Yoon H.S."/>
        </authorList>
    </citation>
    <scope>NUCLEOTIDE SEQUENCE</scope>
</reference>
<dbReference type="GO" id="GO:0017004">
    <property type="term" value="P:cytochrome complex assembly"/>
    <property type="evidence" value="ECO:0007669"/>
    <property type="project" value="UniProtKB-UniRule"/>
</dbReference>
<evidence type="ECO:0000256" key="2">
    <source>
        <dbReference type="ARBA" id="ARBA00022692"/>
    </source>
</evidence>
<dbReference type="GO" id="GO:0020037">
    <property type="term" value="F:heme binding"/>
    <property type="evidence" value="ECO:0007669"/>
    <property type="project" value="InterPro"/>
</dbReference>
<gene>
    <name evidence="6 8" type="primary">ccsA</name>
    <name evidence="9" type="ORF">Coka_042</name>
    <name evidence="8" type="ORF">Coka_124</name>
</gene>
<dbReference type="InterPro" id="IPR045062">
    <property type="entry name" value="Cyt_c_biogenesis_CcsA/CcmC"/>
</dbReference>
<dbReference type="PANTHER" id="PTHR30071:SF1">
    <property type="entry name" value="CYTOCHROME B_B6 PROTEIN-RELATED"/>
    <property type="match status" value="1"/>
</dbReference>
<feature type="domain" description="Cytochrome c assembly protein" evidence="7">
    <location>
        <begin position="69"/>
        <end position="318"/>
    </location>
</feature>
<evidence type="ECO:0000256" key="6">
    <source>
        <dbReference type="HAMAP-Rule" id="MF_01391"/>
    </source>
</evidence>
<feature type="transmembrane region" description="Helical" evidence="6">
    <location>
        <begin position="266"/>
        <end position="287"/>
    </location>
</feature>
<evidence type="ECO:0000256" key="1">
    <source>
        <dbReference type="ARBA" id="ARBA00004141"/>
    </source>
</evidence>
<evidence type="ECO:0000256" key="4">
    <source>
        <dbReference type="ARBA" id="ARBA00022989"/>
    </source>
</evidence>
<evidence type="ECO:0000313" key="9">
    <source>
        <dbReference type="EMBL" id="QDN54001.1"/>
    </source>
</evidence>
<dbReference type="GO" id="GO:0042651">
    <property type="term" value="C:thylakoid membrane"/>
    <property type="evidence" value="ECO:0007669"/>
    <property type="project" value="UniProtKB-UniRule"/>
</dbReference>
<keyword evidence="4 6" id="KW-1133">Transmembrane helix</keyword>
<dbReference type="InterPro" id="IPR017562">
    <property type="entry name" value="Cyt_c_biogenesis_CcsA"/>
</dbReference>
<name>A0A6B7IK16_9PHAE</name>
<evidence type="ECO:0000313" key="8">
    <source>
        <dbReference type="EMBL" id="QDN53998.1"/>
    </source>
</evidence>
<comment type="subcellular location">
    <subcellularLocation>
        <location evidence="6">Cellular thylakoid membrane</location>
        <topology evidence="6">Multi-pass membrane protein</topology>
    </subcellularLocation>
    <subcellularLocation>
        <location evidence="1">Membrane</location>
        <topology evidence="1">Multi-pass membrane protein</topology>
    </subcellularLocation>
</comment>
<dbReference type="RefSeq" id="YP_009730852.1">
    <property type="nucleotide sequence ID" value="NC_046005.1"/>
</dbReference>
<evidence type="ECO:0000259" key="7">
    <source>
        <dbReference type="Pfam" id="PF01578"/>
    </source>
</evidence>
<feature type="transmembrane region" description="Helical" evidence="6">
    <location>
        <begin position="15"/>
        <end position="32"/>
    </location>
</feature>
<feature type="transmembrane region" description="Helical" evidence="6">
    <location>
        <begin position="73"/>
        <end position="90"/>
    </location>
</feature>
<evidence type="ECO:0000256" key="5">
    <source>
        <dbReference type="ARBA" id="ARBA00023136"/>
    </source>
</evidence>
<dbReference type="GeneID" id="44149734"/>
<keyword evidence="2 6" id="KW-0812">Transmembrane</keyword>
<dbReference type="Pfam" id="PF01578">
    <property type="entry name" value="Cytochrom_C_asm"/>
    <property type="match status" value="1"/>
</dbReference>
<feature type="transmembrane region" description="Helical" evidence="6">
    <location>
        <begin position="294"/>
        <end position="314"/>
    </location>
</feature>
<dbReference type="GO" id="GO:0005886">
    <property type="term" value="C:plasma membrane"/>
    <property type="evidence" value="ECO:0007669"/>
    <property type="project" value="TreeGrafter"/>
</dbReference>
<accession>A0A6B7IK16</accession>
<protein>
    <recommendedName>
        <fullName evidence="6">Cytochrome c biogenesis protein CcsA</fullName>
    </recommendedName>
</protein>
<feature type="transmembrane region" description="Helical" evidence="6">
    <location>
        <begin position="228"/>
        <end position="251"/>
    </location>
</feature>
<dbReference type="RefSeq" id="YP_009730770.1">
    <property type="nucleotide sequence ID" value="NC_046005.1"/>
</dbReference>
<comment type="function">
    <text evidence="6">Required during biogenesis of c-type cytochromes (cytochrome c6 and cytochrome f) at the step of heme attachment.</text>
</comment>
<dbReference type="AlphaFoldDB" id="A0A6B7IK16"/>
<keyword evidence="3 6" id="KW-0201">Cytochrome c-type biogenesis</keyword>
<comment type="similarity">
    <text evidence="6">Belongs to the CcmF/CycK/Ccl1/NrfE/CcsA family.</text>
</comment>
<dbReference type="GeneID" id="44149708"/>
<dbReference type="NCBIfam" id="TIGR03144">
    <property type="entry name" value="cytochr_II_ccsB"/>
    <property type="match status" value="1"/>
</dbReference>
<feature type="transmembrane region" description="Helical" evidence="6">
    <location>
        <begin position="97"/>
        <end position="116"/>
    </location>
</feature>
<comment type="subunit">
    <text evidence="6">May interact with Ccs1.</text>
</comment>
<evidence type="ECO:0000256" key="3">
    <source>
        <dbReference type="ARBA" id="ARBA00022748"/>
    </source>
</evidence>
<proteinExistence type="inferred from homology"/>
<dbReference type="HAMAP" id="MF_01391">
    <property type="entry name" value="CytC_CcsA"/>
    <property type="match status" value="1"/>
</dbReference>
<keyword evidence="8" id="KW-0934">Plastid</keyword>
<dbReference type="EMBL" id="MG739403">
    <property type="protein sequence ID" value="QDN53998.1"/>
    <property type="molecule type" value="Genomic_DNA"/>
</dbReference>
<dbReference type="EMBL" id="MG739403">
    <property type="protein sequence ID" value="QDN54001.1"/>
    <property type="molecule type" value="Genomic_DNA"/>
</dbReference>
<dbReference type="InterPro" id="IPR002541">
    <property type="entry name" value="Cyt_c_assembly"/>
</dbReference>